<dbReference type="EMBL" id="AUZY01006621">
    <property type="protein sequence ID" value="EQD53758.1"/>
    <property type="molecule type" value="Genomic_DNA"/>
</dbReference>
<comment type="caution">
    <text evidence="5">The sequence shown here is derived from an EMBL/GenBank/DDBJ whole genome shotgun (WGS) entry which is preliminary data.</text>
</comment>
<feature type="domain" description="DNA methylase N-4/N-6" evidence="3">
    <location>
        <begin position="22"/>
        <end position="315"/>
    </location>
</feature>
<dbReference type="Pfam" id="PF22722">
    <property type="entry name" value="NA-iREase1"/>
    <property type="match status" value="1"/>
</dbReference>
<sequence length="503" mass="57172">MNILYYGDNLDILRRKIRDETIDLCYIDPPFNSKRNYNQIYNNVGEEDRAQAHAFTDTWTWDEYAIAGHAEILANDHGRFQSKLVELIKGLQAVLGNGSLFAYLVSMSLRLTEIHRVLKPDGTFFLHCDPTASHYLKLILDTIFVPQGGDYLNELVWCYSQGGRSKSWFPRKHDIIFWYSKGKEWTFNIKDIRVKYELLSQKSQTSFTKSDADGRKYKEIYGPGKHKLYKYYEDEGKVPYDWWTDIHQMTGRTAASRNEYLGYPTQKPEALLERLILAASDEGDTVLDAYCGCGTTVAVAQRLKRKWIGMDITYQSISLVLRRLESKFGKVVFDKIVTDGIPRDMKSAIALAHKQDDRLRKEFEKWAVLTYTNNRAIINEKKGADAGIDAIAYFMTGKNDNAKIIFQVKSGGVKRGDIATLRGDMGRESAALAVLITLEEPSKPMTAEAKAAGQYHHETMGRDYDKIGIVTIRDIVAGAKRLEIPMSLEVLGGGRNVQPNPSR</sequence>
<dbReference type="InterPro" id="IPR054557">
    <property type="entry name" value="NA-iREase1_dom"/>
</dbReference>
<keyword evidence="2" id="KW-0808">Transferase</keyword>
<evidence type="ECO:0000259" key="4">
    <source>
        <dbReference type="Pfam" id="PF22722"/>
    </source>
</evidence>
<dbReference type="AlphaFoldDB" id="T1AAD0"/>
<dbReference type="Gene3D" id="3.40.50.150">
    <property type="entry name" value="Vaccinia Virus protein VP39"/>
    <property type="match status" value="1"/>
</dbReference>
<dbReference type="InterPro" id="IPR002941">
    <property type="entry name" value="DNA_methylase_N4/N6"/>
</dbReference>
<dbReference type="GO" id="GO:0008170">
    <property type="term" value="F:N-methyltransferase activity"/>
    <property type="evidence" value="ECO:0007669"/>
    <property type="project" value="InterPro"/>
</dbReference>
<dbReference type="GO" id="GO:0004519">
    <property type="term" value="F:endonuclease activity"/>
    <property type="evidence" value="ECO:0007669"/>
    <property type="project" value="InterPro"/>
</dbReference>
<dbReference type="InterPro" id="IPR001091">
    <property type="entry name" value="RM_Methyltransferase"/>
</dbReference>
<evidence type="ECO:0000256" key="2">
    <source>
        <dbReference type="ARBA" id="ARBA00022679"/>
    </source>
</evidence>
<reference evidence="5" key="2">
    <citation type="journal article" date="2014" name="ISME J.">
        <title>Microbial stratification in low pH oxic and suboxic macroscopic growths along an acid mine drainage.</title>
        <authorList>
            <person name="Mendez-Garcia C."/>
            <person name="Mesa V."/>
            <person name="Sprenger R.R."/>
            <person name="Richter M."/>
            <person name="Diez M.S."/>
            <person name="Solano J."/>
            <person name="Bargiela R."/>
            <person name="Golyshina O.V."/>
            <person name="Manteca A."/>
            <person name="Ramos J.L."/>
            <person name="Gallego J.R."/>
            <person name="Llorente I."/>
            <person name="Martins Dos Santos V.A."/>
            <person name="Jensen O.N."/>
            <person name="Pelaez A.I."/>
            <person name="Sanchez J."/>
            <person name="Ferrer M."/>
        </authorList>
    </citation>
    <scope>NUCLEOTIDE SEQUENCE</scope>
</reference>
<evidence type="ECO:0000256" key="1">
    <source>
        <dbReference type="ARBA" id="ARBA00022603"/>
    </source>
</evidence>
<name>T1AAD0_9ZZZZ</name>
<organism evidence="5">
    <name type="scientific">mine drainage metagenome</name>
    <dbReference type="NCBI Taxonomy" id="410659"/>
    <lineage>
        <taxon>unclassified sequences</taxon>
        <taxon>metagenomes</taxon>
        <taxon>ecological metagenomes</taxon>
    </lineage>
</organism>
<dbReference type="InterPro" id="IPR029063">
    <property type="entry name" value="SAM-dependent_MTases_sf"/>
</dbReference>
<evidence type="ECO:0000259" key="3">
    <source>
        <dbReference type="Pfam" id="PF01555"/>
    </source>
</evidence>
<evidence type="ECO:0000313" key="5">
    <source>
        <dbReference type="EMBL" id="EQD53758.1"/>
    </source>
</evidence>
<reference evidence="5" key="1">
    <citation type="submission" date="2013-08" db="EMBL/GenBank/DDBJ databases">
        <authorList>
            <person name="Mendez C."/>
            <person name="Richter M."/>
            <person name="Ferrer M."/>
            <person name="Sanchez J."/>
        </authorList>
    </citation>
    <scope>NUCLEOTIDE SEQUENCE</scope>
</reference>
<proteinExistence type="predicted"/>
<dbReference type="Pfam" id="PF01555">
    <property type="entry name" value="N6_N4_Mtase"/>
    <property type="match status" value="1"/>
</dbReference>
<dbReference type="PRINTS" id="PR00508">
    <property type="entry name" value="S21N4MTFRASE"/>
</dbReference>
<keyword evidence="1 5" id="KW-0489">Methyltransferase</keyword>
<dbReference type="GO" id="GO:0003677">
    <property type="term" value="F:DNA binding"/>
    <property type="evidence" value="ECO:0007669"/>
    <property type="project" value="InterPro"/>
</dbReference>
<accession>T1AAD0</accession>
<feature type="domain" description="NACHT-associated inactive Restriction Endonuclease 1 sensor" evidence="4">
    <location>
        <begin position="361"/>
        <end position="454"/>
    </location>
</feature>
<gene>
    <name evidence="5" type="ORF">B1B_10049</name>
</gene>
<dbReference type="GO" id="GO:0032259">
    <property type="term" value="P:methylation"/>
    <property type="evidence" value="ECO:0007669"/>
    <property type="project" value="UniProtKB-KW"/>
</dbReference>
<dbReference type="SUPFAM" id="SSF53335">
    <property type="entry name" value="S-adenosyl-L-methionine-dependent methyltransferases"/>
    <property type="match status" value="1"/>
</dbReference>
<protein>
    <submittedName>
        <fullName evidence="5">Adenine-specific DNA methylase</fullName>
    </submittedName>
</protein>
<dbReference type="GO" id="GO:0009307">
    <property type="term" value="P:DNA restriction-modification system"/>
    <property type="evidence" value="ECO:0007669"/>
    <property type="project" value="InterPro"/>
</dbReference>